<name>A0A4Z1SYI1_GIAMU</name>
<protein>
    <submittedName>
        <fullName evidence="3">Uncharacterized protein</fullName>
    </submittedName>
</protein>
<dbReference type="InterPro" id="IPR016024">
    <property type="entry name" value="ARM-type_fold"/>
</dbReference>
<comment type="caution">
    <text evidence="3">The sequence shown here is derived from an EMBL/GenBank/DDBJ whole genome shotgun (WGS) entry which is preliminary data.</text>
</comment>
<dbReference type="InterPro" id="IPR052623">
    <property type="entry name" value="DAAF5"/>
</dbReference>
<dbReference type="InterPro" id="IPR057978">
    <property type="entry name" value="TPR_DAAF5"/>
</dbReference>
<feature type="domain" description="Dynein axonemal assembly factor 5 TPR repeats" evidence="2">
    <location>
        <begin position="32"/>
        <end position="301"/>
    </location>
</feature>
<proteinExistence type="predicted"/>
<evidence type="ECO:0000313" key="3">
    <source>
        <dbReference type="EMBL" id="TNJ30736.1"/>
    </source>
</evidence>
<dbReference type="InterPro" id="IPR011989">
    <property type="entry name" value="ARM-like"/>
</dbReference>
<evidence type="ECO:0000259" key="2">
    <source>
        <dbReference type="Pfam" id="PF25757"/>
    </source>
</evidence>
<dbReference type="AlphaFoldDB" id="A0A4Z1SYI1"/>
<organism evidence="3 4">
    <name type="scientific">Giardia muris</name>
    <dbReference type="NCBI Taxonomy" id="5742"/>
    <lineage>
        <taxon>Eukaryota</taxon>
        <taxon>Metamonada</taxon>
        <taxon>Diplomonadida</taxon>
        <taxon>Hexamitidae</taxon>
        <taxon>Giardiinae</taxon>
        <taxon>Giardia</taxon>
    </lineage>
</organism>
<evidence type="ECO:0000313" key="4">
    <source>
        <dbReference type="Proteomes" id="UP000315496"/>
    </source>
</evidence>
<dbReference type="SUPFAM" id="SSF48371">
    <property type="entry name" value="ARM repeat"/>
    <property type="match status" value="1"/>
</dbReference>
<dbReference type="InterPro" id="IPR056497">
    <property type="entry name" value="HEAT_DAAF5"/>
</dbReference>
<dbReference type="EMBL" id="VDLU01000001">
    <property type="protein sequence ID" value="TNJ30736.1"/>
    <property type="molecule type" value="Genomic_DNA"/>
</dbReference>
<dbReference type="PANTHER" id="PTHR16216">
    <property type="entry name" value="DYNEIN ASSEMBLY FACTOR 5, AXONEMAL"/>
    <property type="match status" value="1"/>
</dbReference>
<dbReference type="VEuPathDB" id="GiardiaDB:GMRT_16141"/>
<keyword evidence="4" id="KW-1185">Reference proteome</keyword>
<feature type="domain" description="Dynein axonemal assembly factor 5 HEAT-repeat" evidence="1">
    <location>
        <begin position="345"/>
        <end position="408"/>
    </location>
</feature>
<reference evidence="3 4" key="1">
    <citation type="submission" date="2019-05" db="EMBL/GenBank/DDBJ databases">
        <title>The compact genome of Giardia muris reveals important steps in the evolution of intestinal protozoan parasites.</title>
        <authorList>
            <person name="Xu F."/>
            <person name="Jimenez-Gonzalez A."/>
            <person name="Einarsson E."/>
            <person name="Astvaldsson A."/>
            <person name="Peirasmaki D."/>
            <person name="Eckmann L."/>
            <person name="Andersson J.O."/>
            <person name="Svard S.G."/>
            <person name="Jerlstrom-Hultqvist J."/>
        </authorList>
    </citation>
    <scope>NUCLEOTIDE SEQUENCE [LARGE SCALE GENOMIC DNA]</scope>
    <source>
        <strain evidence="3 4">Roberts-Thomson</strain>
    </source>
</reference>
<dbReference type="Proteomes" id="UP000315496">
    <property type="component" value="Chromosome 1"/>
</dbReference>
<dbReference type="PANTHER" id="PTHR16216:SF2">
    <property type="entry name" value="DYNEIN AXONEMAL ASSEMBLY FACTOR 5"/>
    <property type="match status" value="1"/>
</dbReference>
<dbReference type="Pfam" id="PF25757">
    <property type="entry name" value="TPR_DNAAF5"/>
    <property type="match status" value="1"/>
</dbReference>
<evidence type="ECO:0000259" key="1">
    <source>
        <dbReference type="Pfam" id="PF24573"/>
    </source>
</evidence>
<dbReference type="Pfam" id="PF24573">
    <property type="entry name" value="HEAT_DAAF5"/>
    <property type="match status" value="1"/>
</dbReference>
<accession>A0A4Z1SYI1</accession>
<sequence>MLPIDLIDRNISTLHQGVTKREREQAAHELEALLRGDSLDSFHQLDIVKAFIIHFTDPSEAIRNYVAETVRENFGRLSCAKEALPRIIHELHTILSPIPVIERSESVRLAFLRLLLRLIHISTKEDTPLFQELRLYLTEVSQILCRQLTDTAPDNRIVLYKCIHKLSLAYQKATDVWTNDIVRKLTEALLENFKHNVCGVRRLAVEALKSLHLSRASEDIGQLLGPYVPTLTTDTNCGVRLAVAEMASSWLCDHIDRHVYLDFFCAILLSFMLDPEIGNEASQLFVKCGEKYEEEHRDDLRLSKEINLPPIITPYDSFLRMFAPAAYVENAEAVLPSKAHDGRLRYSLGCRCLAERTSVRSINAVLADVTGWNEGHRAKACDMLSVLLLLSEQNIIRFSSKIIENLIPFYLSYTDRTTKEKVDVIVALVFALLCPKEIIAFTESYFRLTKLTLHQLGVLLELLEKLLDVRSRLAMNALCYADAQQKFCVGHAVRLLNTILLSETVIYNDDSYVQQAFRSCAGAFSRFFVVASKDDGFVHTLQRHEDSEDSITLAELVAKLTFCVISTVRIGSMKKPSQFDCGIDGMNIYVCDEAISVLRELLRDPDAELLTEYFGCLLKLINIDVGAPDLEKRMDFFLVSLVSVIAAGYTLPPQIETRFSSLFTKLVRLTDVDKYPHKIRAPACRCINAMVACACHKVHLSDGAVIYFMNTLLGISGWRFGIRTPDCLEYVLRALTGLYRYFTPDLYEKYLSSNKEFMGTSLGRAIGNLEHDDPGCRIAALDMCRALYRHVDYITGIDILYKLVCCLEDSVPAIAIEALQVFIQMLDFYADGSNDRLPISNTEILRLLSLHVGDPIPELAAASVKALQAIIRHGSEMTRYRLRDYCRTFSEASMKSDLYQGLIEEIGDVRPVASATEEQMNTAYDAAVQRAKEVEEQELNRLLKETEVLGPMKEGVDQ</sequence>
<dbReference type="Gene3D" id="1.25.10.10">
    <property type="entry name" value="Leucine-rich Repeat Variant"/>
    <property type="match status" value="2"/>
</dbReference>
<gene>
    <name evidence="3" type="ORF">GMRT_16141</name>
</gene>
<dbReference type="OrthoDB" id="413572at2759"/>